<accession>A0A812XDH1</accession>
<proteinExistence type="predicted"/>
<name>A0A812XDH1_SYMPI</name>
<dbReference type="EMBL" id="CAJNIZ010045495">
    <property type="protein sequence ID" value="CAE7721840.1"/>
    <property type="molecule type" value="Genomic_DNA"/>
</dbReference>
<evidence type="ECO:0000313" key="3">
    <source>
        <dbReference type="Proteomes" id="UP000649617"/>
    </source>
</evidence>
<sequence length="128" mass="13757">MAKRCTLLMDSDVHGPPSWPVALEVVRSEGSLVSASIFIAEGTGFTMDTDWGKRLQELGIEPKVVPAKEASIELCAEAMRLVMEEDVNVVCLAVKEDDFATLSQKLRTAGNTAGKQFSILEIGSLGDS</sequence>
<gene>
    <name evidence="2" type="ORF">SPIL2461_LOCUS20589</name>
</gene>
<comment type="caution">
    <text evidence="2">The sequence shown here is derived from an EMBL/GenBank/DDBJ whole genome shotgun (WGS) entry which is preliminary data.</text>
</comment>
<dbReference type="GO" id="GO:0004540">
    <property type="term" value="F:RNA nuclease activity"/>
    <property type="evidence" value="ECO:0007669"/>
    <property type="project" value="InterPro"/>
</dbReference>
<dbReference type="Pfam" id="PF01936">
    <property type="entry name" value="NYN"/>
    <property type="match status" value="1"/>
</dbReference>
<organism evidence="2 3">
    <name type="scientific">Symbiodinium pilosum</name>
    <name type="common">Dinoflagellate</name>
    <dbReference type="NCBI Taxonomy" id="2952"/>
    <lineage>
        <taxon>Eukaryota</taxon>
        <taxon>Sar</taxon>
        <taxon>Alveolata</taxon>
        <taxon>Dinophyceae</taxon>
        <taxon>Suessiales</taxon>
        <taxon>Symbiodiniaceae</taxon>
        <taxon>Symbiodinium</taxon>
    </lineage>
</organism>
<evidence type="ECO:0000259" key="1">
    <source>
        <dbReference type="Pfam" id="PF01936"/>
    </source>
</evidence>
<reference evidence="2" key="1">
    <citation type="submission" date="2021-02" db="EMBL/GenBank/DDBJ databases">
        <authorList>
            <person name="Dougan E. K."/>
            <person name="Rhodes N."/>
            <person name="Thang M."/>
            <person name="Chan C."/>
        </authorList>
    </citation>
    <scope>NUCLEOTIDE SEQUENCE</scope>
</reference>
<protein>
    <recommendedName>
        <fullName evidence="1">NYN domain-containing protein</fullName>
    </recommendedName>
</protein>
<dbReference type="AlphaFoldDB" id="A0A812XDH1"/>
<dbReference type="OrthoDB" id="422056at2759"/>
<evidence type="ECO:0000313" key="2">
    <source>
        <dbReference type="EMBL" id="CAE7721840.1"/>
    </source>
</evidence>
<feature type="domain" description="NYN" evidence="1">
    <location>
        <begin position="23"/>
        <end position="110"/>
    </location>
</feature>
<dbReference type="Proteomes" id="UP000649617">
    <property type="component" value="Unassembled WGS sequence"/>
</dbReference>
<keyword evidence="3" id="KW-1185">Reference proteome</keyword>
<dbReference type="InterPro" id="IPR021139">
    <property type="entry name" value="NYN"/>
</dbReference>